<evidence type="ECO:0000256" key="7">
    <source>
        <dbReference type="ARBA" id="ARBA00023315"/>
    </source>
</evidence>
<dbReference type="InterPro" id="IPR001451">
    <property type="entry name" value="Hexapep"/>
</dbReference>
<dbReference type="Pfam" id="PF00132">
    <property type="entry name" value="Hexapep"/>
    <property type="match status" value="1"/>
</dbReference>
<evidence type="ECO:0000256" key="1">
    <source>
        <dbReference type="ARBA" id="ARBA00007274"/>
    </source>
</evidence>
<protein>
    <submittedName>
        <fullName evidence="8">CatB-related O-acetyltransferase</fullName>
    </submittedName>
</protein>
<evidence type="ECO:0000256" key="4">
    <source>
        <dbReference type="ARBA" id="ARBA00022679"/>
    </source>
</evidence>
<dbReference type="CDD" id="cd03349">
    <property type="entry name" value="LbH_XAT"/>
    <property type="match status" value="1"/>
</dbReference>
<evidence type="ECO:0000256" key="3">
    <source>
        <dbReference type="ARBA" id="ARBA00022556"/>
    </source>
</evidence>
<evidence type="ECO:0000256" key="6">
    <source>
        <dbReference type="ARBA" id="ARBA00023098"/>
    </source>
</evidence>
<dbReference type="PANTHER" id="PTHR23416">
    <property type="entry name" value="SIALIC ACID SYNTHASE-RELATED"/>
    <property type="match status" value="1"/>
</dbReference>
<dbReference type="InterPro" id="IPR051159">
    <property type="entry name" value="Hexapeptide_acetyltransf"/>
</dbReference>
<name>A0ABX8QLB5_PSECO</name>
<keyword evidence="5" id="KW-0677">Repeat</keyword>
<dbReference type="InterPro" id="IPR018357">
    <property type="entry name" value="Hexapep_transf_CS"/>
</dbReference>
<evidence type="ECO:0000256" key="2">
    <source>
        <dbReference type="ARBA" id="ARBA00022516"/>
    </source>
</evidence>
<keyword evidence="4" id="KW-0808">Transferase</keyword>
<accession>A0ABX8QLB5</accession>
<sequence length="168" mass="18449">MRYRKFRYGWGGVSITTWMVARQKYISRDFSIGDYGFVGRDCTIYPKVSAGRFVLIAPEVSILGGDHEYKMVGVPICFSGREFIPPTTIGDDVWIGMSAKLIAGVTIGSGAIVAAGAVVTHDVPPFAIVAGVPAKIIRYRFEREDDRASHLKALSKIRSYGELVTDLN</sequence>
<keyword evidence="3" id="KW-0441">Lipid A biosynthesis</keyword>
<proteinExistence type="inferred from homology"/>
<gene>
    <name evidence="8" type="ORF">KSS97_20660</name>
</gene>
<evidence type="ECO:0000256" key="5">
    <source>
        <dbReference type="ARBA" id="ARBA00022737"/>
    </source>
</evidence>
<dbReference type="PANTHER" id="PTHR23416:SF23">
    <property type="entry name" value="ACETYLTRANSFERASE C18B11.09C-RELATED"/>
    <property type="match status" value="1"/>
</dbReference>
<organism evidence="8 9">
    <name type="scientific">Pseudomonas canavaninivorans</name>
    <dbReference type="NCBI Taxonomy" id="2842348"/>
    <lineage>
        <taxon>Bacteria</taxon>
        <taxon>Pseudomonadati</taxon>
        <taxon>Pseudomonadota</taxon>
        <taxon>Gammaproteobacteria</taxon>
        <taxon>Pseudomonadales</taxon>
        <taxon>Pseudomonadaceae</taxon>
        <taxon>Pseudomonas</taxon>
    </lineage>
</organism>
<comment type="similarity">
    <text evidence="1">Belongs to the transferase hexapeptide repeat family.</text>
</comment>
<keyword evidence="2" id="KW-0444">Lipid biosynthesis</keyword>
<evidence type="ECO:0000313" key="8">
    <source>
        <dbReference type="EMBL" id="QXI56179.1"/>
    </source>
</evidence>
<dbReference type="SUPFAM" id="SSF51161">
    <property type="entry name" value="Trimeric LpxA-like enzymes"/>
    <property type="match status" value="1"/>
</dbReference>
<keyword evidence="7" id="KW-0012">Acyltransferase</keyword>
<dbReference type="PROSITE" id="PS00101">
    <property type="entry name" value="HEXAPEP_TRANSFERASES"/>
    <property type="match status" value="1"/>
</dbReference>
<evidence type="ECO:0000313" key="9">
    <source>
        <dbReference type="Proteomes" id="UP000824066"/>
    </source>
</evidence>
<dbReference type="Proteomes" id="UP000824066">
    <property type="component" value="Chromosome"/>
</dbReference>
<keyword evidence="9" id="KW-1185">Reference proteome</keyword>
<dbReference type="EMBL" id="CP077080">
    <property type="protein sequence ID" value="QXI56179.1"/>
    <property type="molecule type" value="Genomic_DNA"/>
</dbReference>
<dbReference type="InterPro" id="IPR011004">
    <property type="entry name" value="Trimer_LpxA-like_sf"/>
</dbReference>
<dbReference type="Gene3D" id="2.160.10.10">
    <property type="entry name" value="Hexapeptide repeat proteins"/>
    <property type="match status" value="1"/>
</dbReference>
<keyword evidence="6" id="KW-0443">Lipid metabolism</keyword>
<reference evidence="8 9" key="1">
    <citation type="journal article" date="2021" name="Microorganisms">
        <title>The Ever-Expanding Pseudomonas Genus: Description of 43 New Species and Partition of the Pseudomonas putida Group.</title>
        <authorList>
            <person name="Girard L."/>
            <person name="Lood C."/>
            <person name="Hofte M."/>
            <person name="Vandamme P."/>
            <person name="Rokni-Zadeh H."/>
            <person name="van Noort V."/>
            <person name="Lavigne R."/>
            <person name="De Mot R."/>
        </authorList>
    </citation>
    <scope>NUCLEOTIDE SEQUENCE [LARGE SCALE GENOMIC DNA]</scope>
    <source>
        <strain evidence="8 9">SWRI17</strain>
    </source>
</reference>